<evidence type="ECO:0000313" key="4">
    <source>
        <dbReference type="EMBL" id="PAD20146.1"/>
    </source>
</evidence>
<dbReference type="InterPro" id="IPR013767">
    <property type="entry name" value="PAS_fold"/>
</dbReference>
<dbReference type="EMBL" id="NPBV01000025">
    <property type="protein sequence ID" value="PAD20146.1"/>
    <property type="molecule type" value="Genomic_DNA"/>
</dbReference>
<dbReference type="SMART" id="SM00091">
    <property type="entry name" value="PAS"/>
    <property type="match status" value="1"/>
</dbReference>
<dbReference type="CDD" id="cd00130">
    <property type="entry name" value="PAS"/>
    <property type="match status" value="1"/>
</dbReference>
<dbReference type="FunFam" id="3.20.20.450:FF:000001">
    <property type="entry name" value="Cyclic di-GMP phosphodiesterase yahA"/>
    <property type="match status" value="1"/>
</dbReference>
<dbReference type="Pfam" id="PF00563">
    <property type="entry name" value="EAL"/>
    <property type="match status" value="1"/>
</dbReference>
<dbReference type="InterPro" id="IPR000700">
    <property type="entry name" value="PAS-assoc_C"/>
</dbReference>
<dbReference type="GO" id="GO:0006355">
    <property type="term" value="P:regulation of DNA-templated transcription"/>
    <property type="evidence" value="ECO:0007669"/>
    <property type="project" value="InterPro"/>
</dbReference>
<dbReference type="SUPFAM" id="SSF141868">
    <property type="entry name" value="EAL domain-like"/>
    <property type="match status" value="1"/>
</dbReference>
<dbReference type="Pfam" id="PF00989">
    <property type="entry name" value="PAS"/>
    <property type="match status" value="1"/>
</dbReference>
<evidence type="ECO:0000259" key="3">
    <source>
        <dbReference type="PROSITE" id="PS50883"/>
    </source>
</evidence>
<dbReference type="Gene3D" id="3.20.20.450">
    <property type="entry name" value="EAL domain"/>
    <property type="match status" value="1"/>
</dbReference>
<sequence>MNVYKSTKDNLKEELLHALDREEFRLLYQPKLNLQTGKLSGVEALIRWEHPEQGIISPLEFIPTAEETGMILPIGEWVLRTACIQNKAWQEQGLSSMIVAVNLSASQLYQGDLAEKVQSILEESRLSPEHLELEITESMTMDVDYVLPILHKLKQIGVRISLDDFGTGYSSLYHLKEFPIDIIKIDRSFVRNCTIDSKDATIVKTIIAMAHQLKLEVIAEGVESKDHLVFLQQNLCNEAQGYLFSKPVAPEEFTRSIPCLEQIIPNEGISLEKSNETWLQNGVENTYQDLQEAVRKQRGMIFKYKKENERFVHSFCDGELIYRLQFTPDQLIGKDLKDFLPVEEAERKMGFYERAWNGEENVIYESDVNGLSYVTSLRPIIRGGKVVEVIGCSVDITKKTGVVFSSDDVKYRLIAENVQDLICIINSDAIILYASPSHQKLLGIAPETFVGESAFKWIHTEDEELIQTRIHQIVTLKTAWQVKFRYKCADNGWLLVEAIGTPVLDEQGEVEYIVVVCRDAS</sequence>
<evidence type="ECO:0000259" key="1">
    <source>
        <dbReference type="PROSITE" id="PS50112"/>
    </source>
</evidence>
<evidence type="ECO:0000259" key="2">
    <source>
        <dbReference type="PROSITE" id="PS50113"/>
    </source>
</evidence>
<gene>
    <name evidence="4" type="ORF">CHH64_15515</name>
</gene>
<dbReference type="PROSITE" id="PS50883">
    <property type="entry name" value="EAL"/>
    <property type="match status" value="1"/>
</dbReference>
<evidence type="ECO:0000313" key="5">
    <source>
        <dbReference type="Proteomes" id="UP000216013"/>
    </source>
</evidence>
<organism evidence="4 5">
    <name type="scientific">Terribacillus saccharophilus</name>
    <dbReference type="NCBI Taxonomy" id="361277"/>
    <lineage>
        <taxon>Bacteria</taxon>
        <taxon>Bacillati</taxon>
        <taxon>Bacillota</taxon>
        <taxon>Bacilli</taxon>
        <taxon>Bacillales</taxon>
        <taxon>Bacillaceae</taxon>
        <taxon>Terribacillus</taxon>
    </lineage>
</organism>
<dbReference type="NCBIfam" id="TIGR00229">
    <property type="entry name" value="sensory_box"/>
    <property type="match status" value="1"/>
</dbReference>
<dbReference type="RefSeq" id="WP_095261457.1">
    <property type="nucleotide sequence ID" value="NZ_NPBV01000025.1"/>
</dbReference>
<dbReference type="PROSITE" id="PS50112">
    <property type="entry name" value="PAS"/>
    <property type="match status" value="1"/>
</dbReference>
<dbReference type="SUPFAM" id="SSF55785">
    <property type="entry name" value="PYP-like sensor domain (PAS domain)"/>
    <property type="match status" value="2"/>
</dbReference>
<dbReference type="InterPro" id="IPR035919">
    <property type="entry name" value="EAL_sf"/>
</dbReference>
<proteinExistence type="predicted"/>
<dbReference type="InterPro" id="IPR052155">
    <property type="entry name" value="Biofilm_reg_signaling"/>
</dbReference>
<dbReference type="Pfam" id="PF13426">
    <property type="entry name" value="PAS_9"/>
    <property type="match status" value="1"/>
</dbReference>
<reference evidence="4 5" key="1">
    <citation type="submission" date="2017-07" db="EMBL/GenBank/DDBJ databases">
        <title>Isolation and whole genome analysis of endospore-forming bacteria from heroin.</title>
        <authorList>
            <person name="Kalinowski J."/>
            <person name="Ahrens B."/>
            <person name="Al-Dilaimi A."/>
            <person name="Winkler A."/>
            <person name="Wibberg D."/>
            <person name="Schleenbecker U."/>
            <person name="Ruckert C."/>
            <person name="Wolfel R."/>
            <person name="Grass G."/>
        </authorList>
    </citation>
    <scope>NUCLEOTIDE SEQUENCE [LARGE SCALE GENOMIC DNA]</scope>
    <source>
        <strain evidence="4 5">7528</strain>
    </source>
</reference>
<dbReference type="SMART" id="SM00052">
    <property type="entry name" value="EAL"/>
    <property type="match status" value="1"/>
</dbReference>
<name>A0A268A7P7_9BACI</name>
<comment type="caution">
    <text evidence="4">The sequence shown here is derived from an EMBL/GenBank/DDBJ whole genome shotgun (WGS) entry which is preliminary data.</text>
</comment>
<dbReference type="PROSITE" id="PS50113">
    <property type="entry name" value="PAC"/>
    <property type="match status" value="1"/>
</dbReference>
<dbReference type="AlphaFoldDB" id="A0A268A7P7"/>
<dbReference type="PANTHER" id="PTHR44757">
    <property type="entry name" value="DIGUANYLATE CYCLASE DGCP"/>
    <property type="match status" value="1"/>
</dbReference>
<dbReference type="InterPro" id="IPR001633">
    <property type="entry name" value="EAL_dom"/>
</dbReference>
<dbReference type="Gene3D" id="3.30.450.20">
    <property type="entry name" value="PAS domain"/>
    <property type="match status" value="2"/>
</dbReference>
<accession>A0A268A7P7</accession>
<evidence type="ECO:0008006" key="6">
    <source>
        <dbReference type="Google" id="ProtNLM"/>
    </source>
</evidence>
<protein>
    <recommendedName>
        <fullName evidence="6">PAS domain S-box-containing protein</fullName>
    </recommendedName>
</protein>
<dbReference type="CDD" id="cd01948">
    <property type="entry name" value="EAL"/>
    <property type="match status" value="1"/>
</dbReference>
<dbReference type="Proteomes" id="UP000216013">
    <property type="component" value="Unassembled WGS sequence"/>
</dbReference>
<feature type="domain" description="PAS" evidence="1">
    <location>
        <begin position="407"/>
        <end position="477"/>
    </location>
</feature>
<dbReference type="PANTHER" id="PTHR44757:SF2">
    <property type="entry name" value="BIOFILM ARCHITECTURE MAINTENANCE PROTEIN MBAA"/>
    <property type="match status" value="1"/>
</dbReference>
<dbReference type="InterPro" id="IPR035965">
    <property type="entry name" value="PAS-like_dom_sf"/>
</dbReference>
<feature type="domain" description="EAL" evidence="3">
    <location>
        <begin position="8"/>
        <end position="261"/>
    </location>
</feature>
<dbReference type="InterPro" id="IPR000014">
    <property type="entry name" value="PAS"/>
</dbReference>
<feature type="domain" description="PAC" evidence="2">
    <location>
        <begin position="480"/>
        <end position="521"/>
    </location>
</feature>